<dbReference type="AlphaFoldDB" id="A0A6J4URB1"/>
<evidence type="ECO:0000313" key="2">
    <source>
        <dbReference type="EMBL" id="CAA9558281.1"/>
    </source>
</evidence>
<protein>
    <submittedName>
        <fullName evidence="2">Uncharacterized protein</fullName>
    </submittedName>
</protein>
<evidence type="ECO:0000256" key="1">
    <source>
        <dbReference type="SAM" id="MobiDB-lite"/>
    </source>
</evidence>
<feature type="region of interest" description="Disordered" evidence="1">
    <location>
        <begin position="18"/>
        <end position="48"/>
    </location>
</feature>
<name>A0A6J4URB1_9BACT</name>
<accession>A0A6J4URB1</accession>
<proteinExistence type="predicted"/>
<feature type="compositionally biased region" description="Polar residues" evidence="1">
    <location>
        <begin position="23"/>
        <end position="32"/>
    </location>
</feature>
<dbReference type="EMBL" id="CADCWE010000229">
    <property type="protein sequence ID" value="CAA9558281.1"/>
    <property type="molecule type" value="Genomic_DNA"/>
</dbReference>
<sequence length="133" mass="12609">MDAATLVDADAIVSVPLSEPPASATSGCSPTVLSPRGPRRGEGAGVAGAPAPCGAVAATAGARPSAFSVVGRVRAGRALSSTWSPRVRSLGIPGCLCPGIHSGAVVGGGHGLPHASVSDAGAYARASGTGKSG</sequence>
<gene>
    <name evidence="2" type="ORF">AVDCRST_MAG73-3468</name>
</gene>
<reference evidence="2" key="1">
    <citation type="submission" date="2020-02" db="EMBL/GenBank/DDBJ databases">
        <authorList>
            <person name="Meier V. D."/>
        </authorList>
    </citation>
    <scope>NUCLEOTIDE SEQUENCE</scope>
    <source>
        <strain evidence="2">AVDCRST_MAG73</strain>
    </source>
</reference>
<organism evidence="2">
    <name type="scientific">uncultured Thermomicrobiales bacterium</name>
    <dbReference type="NCBI Taxonomy" id="1645740"/>
    <lineage>
        <taxon>Bacteria</taxon>
        <taxon>Pseudomonadati</taxon>
        <taxon>Thermomicrobiota</taxon>
        <taxon>Thermomicrobia</taxon>
        <taxon>Thermomicrobiales</taxon>
        <taxon>environmental samples</taxon>
    </lineage>
</organism>